<accession>G7YK34</accession>
<reference key="2">
    <citation type="submission" date="2011-10" db="EMBL/GenBank/DDBJ databases">
        <title>The genome and transcriptome sequence of Clonorchis sinensis provide insights into the carcinogenic liver fluke.</title>
        <authorList>
            <person name="Wang X."/>
            <person name="Huang Y."/>
            <person name="Chen W."/>
            <person name="Liu H."/>
            <person name="Guo L."/>
            <person name="Chen Y."/>
            <person name="Luo F."/>
            <person name="Zhou W."/>
            <person name="Sun J."/>
            <person name="Mao Q."/>
            <person name="Liang P."/>
            <person name="Zhou C."/>
            <person name="Tian Y."/>
            <person name="Men J."/>
            <person name="Lv X."/>
            <person name="Huang L."/>
            <person name="Zhou J."/>
            <person name="Hu Y."/>
            <person name="Li R."/>
            <person name="Zhang F."/>
            <person name="Lei H."/>
            <person name="Li X."/>
            <person name="Hu X."/>
            <person name="Liang C."/>
            <person name="Xu J."/>
            <person name="Wu Z."/>
            <person name="Yu X."/>
        </authorList>
    </citation>
    <scope>NUCLEOTIDE SEQUENCE</scope>
    <source>
        <strain>Henan</strain>
    </source>
</reference>
<feature type="region of interest" description="Disordered" evidence="1">
    <location>
        <begin position="81"/>
        <end position="108"/>
    </location>
</feature>
<dbReference type="AlphaFoldDB" id="G7YK34"/>
<sequence length="220" mass="24026">MKTATASLVDRRKILEWVASIQRAYTTIRRLPESVPLEARKQGHSRSRGEMRNRLPLGASWAYPKLMAKPIVVIAPFAPESTPTQPAAAPDSTFYSTTADPSISKGSEALEEASPTWTERPKYAELSALFSVTDDKGAAVNSTPKSQLLSWTGSDVRRQAAKPTNRSTTCVDLDIGECCENRTTTENMKLPISSSILAKVAPLTVETFVTQGPRHPKPQT</sequence>
<evidence type="ECO:0000256" key="1">
    <source>
        <dbReference type="SAM" id="MobiDB-lite"/>
    </source>
</evidence>
<organism evidence="2 3">
    <name type="scientific">Clonorchis sinensis</name>
    <name type="common">Chinese liver fluke</name>
    <dbReference type="NCBI Taxonomy" id="79923"/>
    <lineage>
        <taxon>Eukaryota</taxon>
        <taxon>Metazoa</taxon>
        <taxon>Spiralia</taxon>
        <taxon>Lophotrochozoa</taxon>
        <taxon>Platyhelminthes</taxon>
        <taxon>Trematoda</taxon>
        <taxon>Digenea</taxon>
        <taxon>Opisthorchiida</taxon>
        <taxon>Opisthorchiata</taxon>
        <taxon>Opisthorchiidae</taxon>
        <taxon>Clonorchis</taxon>
    </lineage>
</organism>
<protein>
    <submittedName>
        <fullName evidence="2">Uncharacterized protein</fullName>
    </submittedName>
</protein>
<dbReference type="EMBL" id="DF143469">
    <property type="protein sequence ID" value="GAA53316.1"/>
    <property type="molecule type" value="Genomic_DNA"/>
</dbReference>
<feature type="compositionally biased region" description="Polar residues" evidence="1">
    <location>
        <begin position="93"/>
        <end position="105"/>
    </location>
</feature>
<proteinExistence type="predicted"/>
<keyword evidence="3" id="KW-1185">Reference proteome</keyword>
<name>G7YK34_CLOSI</name>
<evidence type="ECO:0000313" key="2">
    <source>
        <dbReference type="EMBL" id="GAA53316.1"/>
    </source>
</evidence>
<dbReference type="Proteomes" id="UP000008909">
    <property type="component" value="Unassembled WGS sequence"/>
</dbReference>
<reference evidence="2" key="1">
    <citation type="journal article" date="2011" name="Genome Biol.">
        <title>The draft genome of the carcinogenic human liver fluke Clonorchis sinensis.</title>
        <authorList>
            <person name="Wang X."/>
            <person name="Chen W."/>
            <person name="Huang Y."/>
            <person name="Sun J."/>
            <person name="Men J."/>
            <person name="Liu H."/>
            <person name="Luo F."/>
            <person name="Guo L."/>
            <person name="Lv X."/>
            <person name="Deng C."/>
            <person name="Zhou C."/>
            <person name="Fan Y."/>
            <person name="Li X."/>
            <person name="Huang L."/>
            <person name="Hu Y."/>
            <person name="Liang C."/>
            <person name="Hu X."/>
            <person name="Xu J."/>
            <person name="Yu X."/>
        </authorList>
    </citation>
    <scope>NUCLEOTIDE SEQUENCE [LARGE SCALE GENOMIC DNA]</scope>
    <source>
        <strain evidence="2">Henan</strain>
    </source>
</reference>
<evidence type="ECO:0000313" key="3">
    <source>
        <dbReference type="Proteomes" id="UP000008909"/>
    </source>
</evidence>
<gene>
    <name evidence="2" type="ORF">CLF_109988</name>
</gene>